<dbReference type="InterPro" id="IPR050106">
    <property type="entry name" value="HistidinolP_aminotransfase"/>
</dbReference>
<comment type="caution">
    <text evidence="8">The sequence shown here is derived from an EMBL/GenBank/DDBJ whole genome shotgun (WGS) entry which is preliminary data.</text>
</comment>
<comment type="pathway">
    <text evidence="6">Amino-acid biosynthesis; L-histidine biosynthesis; L-histidine from 5-phospho-alpha-D-ribose 1-diphosphate: step 7/9.</text>
</comment>
<evidence type="ECO:0000256" key="2">
    <source>
        <dbReference type="ARBA" id="ARBA00011738"/>
    </source>
</evidence>
<dbReference type="InterPro" id="IPR015421">
    <property type="entry name" value="PyrdxlP-dep_Trfase_major"/>
</dbReference>
<keyword evidence="5 6" id="KW-0663">Pyridoxal phosphate</keyword>
<comment type="similarity">
    <text evidence="6">Belongs to the class-II pyridoxal-phosphate-dependent aminotransferase family. Histidinol-phosphate aminotransferase subfamily.</text>
</comment>
<proteinExistence type="inferred from homology"/>
<evidence type="ECO:0000313" key="8">
    <source>
        <dbReference type="EMBL" id="MCG4764121.1"/>
    </source>
</evidence>
<dbReference type="EC" id="2.6.1.9" evidence="6"/>
<accession>A0AAE3JRI2</accession>
<protein>
    <recommendedName>
        <fullName evidence="6">Histidinol-phosphate aminotransferase</fullName>
        <ecNumber evidence="6">2.6.1.9</ecNumber>
    </recommendedName>
    <alternativeName>
        <fullName evidence="6">Imidazole acetol-phosphate transaminase</fullName>
    </alternativeName>
</protein>
<reference evidence="8" key="1">
    <citation type="submission" date="2022-01" db="EMBL/GenBank/DDBJ databases">
        <title>Collection of gut derived symbiotic bacterial strains cultured from healthy donors.</title>
        <authorList>
            <person name="Lin H."/>
            <person name="Kohout C."/>
            <person name="Waligurski E."/>
            <person name="Pamer E.G."/>
        </authorList>
    </citation>
    <scope>NUCLEOTIDE SEQUENCE</scope>
    <source>
        <strain evidence="8">DFI.5.49</strain>
    </source>
</reference>
<organism evidence="8 9">
    <name type="scientific">Fusicatenibacter saccharivorans</name>
    <dbReference type="NCBI Taxonomy" id="1150298"/>
    <lineage>
        <taxon>Bacteria</taxon>
        <taxon>Bacillati</taxon>
        <taxon>Bacillota</taxon>
        <taxon>Clostridia</taxon>
        <taxon>Lachnospirales</taxon>
        <taxon>Lachnospiraceae</taxon>
        <taxon>Fusicatenibacter</taxon>
    </lineage>
</organism>
<comment type="cofactor">
    <cofactor evidence="1 6">
        <name>pyridoxal 5'-phosphate</name>
        <dbReference type="ChEBI" id="CHEBI:597326"/>
    </cofactor>
</comment>
<dbReference type="InterPro" id="IPR015422">
    <property type="entry name" value="PyrdxlP-dep_Trfase_small"/>
</dbReference>
<dbReference type="InterPro" id="IPR004839">
    <property type="entry name" value="Aminotransferase_I/II_large"/>
</dbReference>
<evidence type="ECO:0000256" key="1">
    <source>
        <dbReference type="ARBA" id="ARBA00001933"/>
    </source>
</evidence>
<feature type="domain" description="Aminotransferase class I/classII large" evidence="7">
    <location>
        <begin position="35"/>
        <end position="334"/>
    </location>
</feature>
<evidence type="ECO:0000256" key="3">
    <source>
        <dbReference type="ARBA" id="ARBA00022576"/>
    </source>
</evidence>
<dbReference type="Proteomes" id="UP001199915">
    <property type="component" value="Unassembled WGS sequence"/>
</dbReference>
<dbReference type="InterPro" id="IPR015424">
    <property type="entry name" value="PyrdxlP-dep_Trfase"/>
</dbReference>
<evidence type="ECO:0000256" key="4">
    <source>
        <dbReference type="ARBA" id="ARBA00022679"/>
    </source>
</evidence>
<feature type="modified residue" description="N6-(pyridoxal phosphate)lysine" evidence="6">
    <location>
        <position position="228"/>
    </location>
</feature>
<dbReference type="PANTHER" id="PTHR43643">
    <property type="entry name" value="HISTIDINOL-PHOSPHATE AMINOTRANSFERASE 2"/>
    <property type="match status" value="1"/>
</dbReference>
<evidence type="ECO:0000256" key="6">
    <source>
        <dbReference type="HAMAP-Rule" id="MF_01023"/>
    </source>
</evidence>
<gene>
    <name evidence="6" type="primary">hisC</name>
    <name evidence="8" type="ORF">L0N21_01080</name>
</gene>
<dbReference type="GO" id="GO:0030170">
    <property type="term" value="F:pyridoxal phosphate binding"/>
    <property type="evidence" value="ECO:0007669"/>
    <property type="project" value="InterPro"/>
</dbReference>
<dbReference type="InterPro" id="IPR005861">
    <property type="entry name" value="HisP_aminotrans"/>
</dbReference>
<keyword evidence="4 6" id="KW-0808">Transferase</keyword>
<dbReference type="RefSeq" id="WP_238032682.1">
    <property type="nucleotide sequence ID" value="NZ_JAKNFS010000001.1"/>
</dbReference>
<keyword evidence="6" id="KW-0368">Histidine biosynthesis</keyword>
<evidence type="ECO:0000259" key="7">
    <source>
        <dbReference type="Pfam" id="PF00155"/>
    </source>
</evidence>
<dbReference type="AlphaFoldDB" id="A0AAE3JRI2"/>
<evidence type="ECO:0000256" key="5">
    <source>
        <dbReference type="ARBA" id="ARBA00022898"/>
    </source>
</evidence>
<dbReference type="Pfam" id="PF00155">
    <property type="entry name" value="Aminotran_1_2"/>
    <property type="match status" value="1"/>
</dbReference>
<name>A0AAE3JRI2_9FIRM</name>
<dbReference type="Gene3D" id="3.40.640.10">
    <property type="entry name" value="Type I PLP-dependent aspartate aminotransferase-like (Major domain)"/>
    <property type="match status" value="1"/>
</dbReference>
<dbReference type="HAMAP" id="MF_01023">
    <property type="entry name" value="HisC_aminotrans_2"/>
    <property type="match status" value="1"/>
</dbReference>
<dbReference type="Gene3D" id="3.90.1150.10">
    <property type="entry name" value="Aspartate Aminotransferase, domain 1"/>
    <property type="match status" value="1"/>
</dbReference>
<dbReference type="GO" id="GO:0004400">
    <property type="term" value="F:histidinol-phosphate transaminase activity"/>
    <property type="evidence" value="ECO:0007669"/>
    <property type="project" value="UniProtKB-UniRule"/>
</dbReference>
<evidence type="ECO:0000313" key="9">
    <source>
        <dbReference type="Proteomes" id="UP001199915"/>
    </source>
</evidence>
<dbReference type="EMBL" id="JAKNFS010000001">
    <property type="protein sequence ID" value="MCG4764121.1"/>
    <property type="molecule type" value="Genomic_DNA"/>
</dbReference>
<dbReference type="PANTHER" id="PTHR43643:SF3">
    <property type="entry name" value="HISTIDINOL-PHOSPHATE AMINOTRANSFERASE"/>
    <property type="match status" value="1"/>
</dbReference>
<keyword evidence="6" id="KW-0028">Amino-acid biosynthesis</keyword>
<sequence>MNYEALMKKQLLHMPAYRLPPQISDMMKQYGVTHIEKMAANENVFGVSDHVKEVVAEEMQNICRYPGDRNQELFEQIGKKYGIPSNCVQINVGATGVLNGIADTFLGVGDEIVMSSIPYMQYPMMALRNGAKSVMVPVKEGLHQDLDGMLDAITEKTKIVIVCNPGNPTGVAEKSADMEAFIRKVPENVLVVIDEAYLDFAETPGCTESMMKLIPEKDNLIVTKTFSKIYAMAGMRLGFAAACPELLAALGRGGTVPGACRLAIVAAIAALEDEEHTQKSYEFNCAGRAYLMNELRRIGCEVYDSDTNFVYFKTGYSVTELYDLLMQNGIMIRNFDLNRVSVGRPEDNAKFISIVEAFMKEKAEKKVS</sequence>
<dbReference type="CDD" id="cd00609">
    <property type="entry name" value="AAT_like"/>
    <property type="match status" value="1"/>
</dbReference>
<keyword evidence="3 6" id="KW-0032">Aminotransferase</keyword>
<comment type="catalytic activity">
    <reaction evidence="6">
        <text>L-histidinol phosphate + 2-oxoglutarate = 3-(imidazol-4-yl)-2-oxopropyl phosphate + L-glutamate</text>
        <dbReference type="Rhea" id="RHEA:23744"/>
        <dbReference type="ChEBI" id="CHEBI:16810"/>
        <dbReference type="ChEBI" id="CHEBI:29985"/>
        <dbReference type="ChEBI" id="CHEBI:57766"/>
        <dbReference type="ChEBI" id="CHEBI:57980"/>
        <dbReference type="EC" id="2.6.1.9"/>
    </reaction>
</comment>
<dbReference type="SUPFAM" id="SSF53383">
    <property type="entry name" value="PLP-dependent transferases"/>
    <property type="match status" value="1"/>
</dbReference>
<dbReference type="GO" id="GO:0000105">
    <property type="term" value="P:L-histidine biosynthetic process"/>
    <property type="evidence" value="ECO:0007669"/>
    <property type="project" value="UniProtKB-UniRule"/>
</dbReference>
<comment type="subunit">
    <text evidence="2 6">Homodimer.</text>
</comment>